<dbReference type="AlphaFoldDB" id="A0A5B2VCF4"/>
<dbReference type="SUPFAM" id="SSF52540">
    <property type="entry name" value="P-loop containing nucleoside triphosphate hydrolases"/>
    <property type="match status" value="1"/>
</dbReference>
<dbReference type="Pfam" id="PF13087">
    <property type="entry name" value="AAA_12"/>
    <property type="match status" value="1"/>
</dbReference>
<dbReference type="GO" id="GO:0004672">
    <property type="term" value="F:protein kinase activity"/>
    <property type="evidence" value="ECO:0007669"/>
    <property type="project" value="InterPro"/>
</dbReference>
<sequence>MTGSTVGRYRLTRRIINGDQKKGIPDLWRAEDLGDIYYAKLWNRHSEENFAIQALWNREIRGLMRLQSYPGASELFVKLHDLDSDDRYYYAILDGGRRQTLSEMLQNRGNYHWLRNLSEVGRRRPLWEGLLRTAEALAILHREGTLHRSLSPASVFASPDGQGEFRLSGFEWSLRLAGSDGGVTKVVRKGQILAPELERPDGEYSTATDWYDFGLVAAELFGAPIATVKKRAALPSLISNLTNLRESERAIIWRLLDSDQEQRLVDAEEIEQTLRQIIRDLGTVTAGSSRDLVIAVRLGPERDLARTIEVVSEGQAKASDPIAQRDWIRRDLQGDIRVVGRSKPWPHYVLSGDKLQYRVRNWSVDNLNTWEIGYCDGIERTPRVSSDDQLFSSAQRKLDIQLFPNVRKNIRTVRDRAAHWDKIFPLRNEKVELPDNLRTVHEFFRITQQLDTVLTVAQICAVDILEIDVGVNDTTVMVTPAHEPERVELARFVNLAPPAEQVQDWFKLGAEAVVVDDEEDPEQDRYTFLERRTIGSDTSTIWRFVKAEQHPSGPRYHFRTQGTAIIREGRAYLARNHGGTLAQIRRRHKAIEDMRLFEGLLRLIASPREVTRANTDVLPLARADIPLDNSKLKALQRLWQTQPLFAIQGPPGTGKTTLIAAFADRLFNADSSAQVLVTAHSHHTVDDVREKLSKLFVDHDNHHRPIVLRLGADGSDADGPERVTDSLLAQLQNSELARRSPDYLQDRLAAAVNAEGSRTVEADTDIRTMQVLVQDAANLTFSTLNSSDLADLAGRGRRFDWSIIEEAGKAHGFDMATALQESHRLLLIGDHEQLPPFNVRRFTDLLGDPLKVQKAIQAGAQFAPGLVDPSLVTDDDAREPFVDRCANWAGMVKLFETIFTRSAIGGFEGSPAAVLTDQHRMHPDIAELVGKVFYPDEIGGTILRSPPETHQRFEAPAPFTIPTMSWLPQQRVVWCDVPWERKEEFAEGEIDGLFISRPEAKLVGEVLEHIRPRGSERCELQILSPYNSQLDAIRNVIHRARSAGRLGHMFQPPFDLGSGKRMGATVDEFQGSEADVVIVSLVRNNALVPWKSVGFLKEKNRMNVLLSRAKHKLIIVGSWDFFESRCNATTSDYEEHAYIGRMMKQMSSAQKAGILSVVRSPK</sequence>
<reference evidence="2 3" key="1">
    <citation type="submission" date="2019-09" db="EMBL/GenBank/DDBJ databases">
        <title>Salinarimonas rosea gen. nov., sp. nov., a new member of the a-2 subgroup of the Proteobacteria.</title>
        <authorList>
            <person name="Liu J."/>
        </authorList>
    </citation>
    <scope>NUCLEOTIDE SEQUENCE [LARGE SCALE GENOMIC DNA]</scope>
    <source>
        <strain evidence="2 3">BN140002</strain>
    </source>
</reference>
<dbReference type="PROSITE" id="PS50011">
    <property type="entry name" value="PROTEIN_KINASE_DOM"/>
    <property type="match status" value="1"/>
</dbReference>
<evidence type="ECO:0000313" key="3">
    <source>
        <dbReference type="Proteomes" id="UP000323142"/>
    </source>
</evidence>
<keyword evidence="3" id="KW-1185">Reference proteome</keyword>
<accession>A0A5B2VCF4</accession>
<dbReference type="GO" id="GO:0004386">
    <property type="term" value="F:helicase activity"/>
    <property type="evidence" value="ECO:0007669"/>
    <property type="project" value="InterPro"/>
</dbReference>
<dbReference type="PANTHER" id="PTHR10887:SF495">
    <property type="entry name" value="HELICASE SENATAXIN ISOFORM X1-RELATED"/>
    <property type="match status" value="1"/>
</dbReference>
<dbReference type="Pfam" id="PF13086">
    <property type="entry name" value="AAA_11"/>
    <property type="match status" value="2"/>
</dbReference>
<feature type="domain" description="Protein kinase" evidence="1">
    <location>
        <begin position="9"/>
        <end position="278"/>
    </location>
</feature>
<protein>
    <submittedName>
        <fullName evidence="2">AAA family ATPase</fullName>
    </submittedName>
</protein>
<dbReference type="InterPro" id="IPR000719">
    <property type="entry name" value="Prot_kinase_dom"/>
</dbReference>
<dbReference type="InterPro" id="IPR047187">
    <property type="entry name" value="SF1_C_Upf1"/>
</dbReference>
<dbReference type="Gene3D" id="3.40.50.300">
    <property type="entry name" value="P-loop containing nucleotide triphosphate hydrolases"/>
    <property type="match status" value="2"/>
</dbReference>
<evidence type="ECO:0000313" key="2">
    <source>
        <dbReference type="EMBL" id="KAA2235979.1"/>
    </source>
</evidence>
<dbReference type="InterPro" id="IPR045055">
    <property type="entry name" value="DNA2/NAM7-like"/>
</dbReference>
<evidence type="ECO:0000259" key="1">
    <source>
        <dbReference type="PROSITE" id="PS50011"/>
    </source>
</evidence>
<dbReference type="InterPro" id="IPR041677">
    <property type="entry name" value="DNA2/NAM7_AAA_11"/>
</dbReference>
<dbReference type="InterPro" id="IPR011009">
    <property type="entry name" value="Kinase-like_dom_sf"/>
</dbReference>
<comment type="caution">
    <text evidence="2">The sequence shown here is derived from an EMBL/GenBank/DDBJ whole genome shotgun (WGS) entry which is preliminary data.</text>
</comment>
<dbReference type="Gene3D" id="1.10.510.10">
    <property type="entry name" value="Transferase(Phosphotransferase) domain 1"/>
    <property type="match status" value="1"/>
</dbReference>
<dbReference type="EMBL" id="VUOA01000030">
    <property type="protein sequence ID" value="KAA2235979.1"/>
    <property type="molecule type" value="Genomic_DNA"/>
</dbReference>
<gene>
    <name evidence="2" type="ORF">F0L46_17095</name>
</gene>
<dbReference type="OrthoDB" id="9757917at2"/>
<dbReference type="InterPro" id="IPR041679">
    <property type="entry name" value="DNA2/NAM7-like_C"/>
</dbReference>
<reference evidence="2 3" key="2">
    <citation type="submission" date="2019-09" db="EMBL/GenBank/DDBJ databases">
        <authorList>
            <person name="Jin C."/>
        </authorList>
    </citation>
    <scope>NUCLEOTIDE SEQUENCE [LARGE SCALE GENOMIC DNA]</scope>
    <source>
        <strain evidence="2 3">BN140002</strain>
    </source>
</reference>
<dbReference type="InterPro" id="IPR027417">
    <property type="entry name" value="P-loop_NTPase"/>
</dbReference>
<dbReference type="CDD" id="cd18808">
    <property type="entry name" value="SF1_C_Upf1"/>
    <property type="match status" value="1"/>
</dbReference>
<organism evidence="2 3">
    <name type="scientific">Salinarimonas soli</name>
    <dbReference type="NCBI Taxonomy" id="1638099"/>
    <lineage>
        <taxon>Bacteria</taxon>
        <taxon>Pseudomonadati</taxon>
        <taxon>Pseudomonadota</taxon>
        <taxon>Alphaproteobacteria</taxon>
        <taxon>Hyphomicrobiales</taxon>
        <taxon>Salinarimonadaceae</taxon>
        <taxon>Salinarimonas</taxon>
    </lineage>
</organism>
<dbReference type="SUPFAM" id="SSF56112">
    <property type="entry name" value="Protein kinase-like (PK-like)"/>
    <property type="match status" value="1"/>
</dbReference>
<dbReference type="Proteomes" id="UP000323142">
    <property type="component" value="Unassembled WGS sequence"/>
</dbReference>
<name>A0A5B2VCF4_9HYPH</name>
<dbReference type="GO" id="GO:0005524">
    <property type="term" value="F:ATP binding"/>
    <property type="evidence" value="ECO:0007669"/>
    <property type="project" value="InterPro"/>
</dbReference>
<dbReference type="SMART" id="SM00220">
    <property type="entry name" value="S_TKc"/>
    <property type="match status" value="1"/>
</dbReference>
<proteinExistence type="predicted"/>
<dbReference type="PANTHER" id="PTHR10887">
    <property type="entry name" value="DNA2/NAM7 HELICASE FAMILY"/>
    <property type="match status" value="1"/>
</dbReference>